<dbReference type="STRING" id="1486262.TM49_02405"/>
<evidence type="ECO:0000259" key="8">
    <source>
        <dbReference type="Pfam" id="PF04239"/>
    </source>
</evidence>
<evidence type="ECO:0000256" key="3">
    <source>
        <dbReference type="ARBA" id="ARBA00022475"/>
    </source>
</evidence>
<organism evidence="10 11">
    <name type="scientific">Martelella endophytica</name>
    <dbReference type="NCBI Taxonomy" id="1486262"/>
    <lineage>
        <taxon>Bacteria</taxon>
        <taxon>Pseudomonadati</taxon>
        <taxon>Pseudomonadota</taxon>
        <taxon>Alphaproteobacteria</taxon>
        <taxon>Hyphomicrobiales</taxon>
        <taxon>Aurantimonadaceae</taxon>
        <taxon>Martelella</taxon>
    </lineage>
</organism>
<dbReference type="KEGG" id="mey:TM49_02405"/>
<dbReference type="InterPro" id="IPR007353">
    <property type="entry name" value="DUF421"/>
</dbReference>
<accession>A0A0D5LKU7</accession>
<keyword evidence="4 7" id="KW-0812">Transmembrane</keyword>
<dbReference type="HOGENOM" id="CLU_077149_3_3_5"/>
<evidence type="ECO:0000256" key="1">
    <source>
        <dbReference type="ARBA" id="ARBA00004651"/>
    </source>
</evidence>
<evidence type="ECO:0000256" key="5">
    <source>
        <dbReference type="ARBA" id="ARBA00022989"/>
    </source>
</evidence>
<dbReference type="Proteomes" id="UP000032611">
    <property type="component" value="Chromosome"/>
</dbReference>
<feature type="transmembrane region" description="Helical" evidence="7">
    <location>
        <begin position="64"/>
        <end position="86"/>
    </location>
</feature>
<sequence>MLFESWSGVARVLVIGPLAYVALVLMLRVSGQRTLSKLNAFDLVVTVALGSVLATVMLSRSVPLAEGAAALALLILLQFFITFFSVRWPAFDRLVKSEPALVFRDGRFLVDAMRRQRLTEDEVRSAIRAAGENEVDAIAAVILETDGSLSVVTR</sequence>
<evidence type="ECO:0000313" key="11">
    <source>
        <dbReference type="Proteomes" id="UP000032611"/>
    </source>
</evidence>
<evidence type="ECO:0000256" key="7">
    <source>
        <dbReference type="SAM" id="Phobius"/>
    </source>
</evidence>
<dbReference type="RefSeq" id="WP_045679376.1">
    <property type="nucleotide sequence ID" value="NZ_CP010803.1"/>
</dbReference>
<feature type="transmembrane region" description="Helical" evidence="7">
    <location>
        <begin position="6"/>
        <end position="27"/>
    </location>
</feature>
<dbReference type="PANTHER" id="PTHR34582">
    <property type="entry name" value="UPF0702 TRANSMEMBRANE PROTEIN YCAP"/>
    <property type="match status" value="1"/>
</dbReference>
<proteinExistence type="inferred from homology"/>
<comment type="subcellular location">
    <subcellularLocation>
        <location evidence="1">Cell membrane</location>
        <topology evidence="1">Multi-pass membrane protein</topology>
    </subcellularLocation>
</comment>
<keyword evidence="11" id="KW-1185">Reference proteome</keyword>
<dbReference type="PATRIC" id="fig|1486262.3.peg.500"/>
<comment type="similarity">
    <text evidence="2">Belongs to the UPF0702 family.</text>
</comment>
<dbReference type="InterPro" id="IPR048454">
    <property type="entry name" value="YetF_N"/>
</dbReference>
<feature type="domain" description="YetF-like N-terminal transmembrane" evidence="9">
    <location>
        <begin position="19"/>
        <end position="83"/>
    </location>
</feature>
<dbReference type="Pfam" id="PF20730">
    <property type="entry name" value="YetF_N"/>
    <property type="match status" value="1"/>
</dbReference>
<gene>
    <name evidence="10" type="ORF">TM49_02405</name>
</gene>
<keyword evidence="6 7" id="KW-0472">Membrane</keyword>
<keyword evidence="5 7" id="KW-1133">Transmembrane helix</keyword>
<keyword evidence="3" id="KW-1003">Cell membrane</keyword>
<evidence type="ECO:0000256" key="4">
    <source>
        <dbReference type="ARBA" id="ARBA00022692"/>
    </source>
</evidence>
<name>A0A0D5LKU7_MAREN</name>
<reference evidence="10 11" key="1">
    <citation type="journal article" date="2015" name="Genome Announc.">
        <title>Complete genome sequence of Martelella endophytica YC6887, which has antifungal activity associated with a halophyte.</title>
        <authorList>
            <person name="Khan A."/>
            <person name="Khan H."/>
            <person name="Chung E.J."/>
            <person name="Hossain M.T."/>
            <person name="Chung Y.R."/>
        </authorList>
    </citation>
    <scope>NUCLEOTIDE SEQUENCE [LARGE SCALE GENOMIC DNA]</scope>
    <source>
        <strain evidence="10">YC6887</strain>
    </source>
</reference>
<evidence type="ECO:0000256" key="6">
    <source>
        <dbReference type="ARBA" id="ARBA00023136"/>
    </source>
</evidence>
<dbReference type="Gene3D" id="3.30.240.20">
    <property type="entry name" value="bsu07140 like domains"/>
    <property type="match status" value="1"/>
</dbReference>
<evidence type="ECO:0000313" key="10">
    <source>
        <dbReference type="EMBL" id="AJY44791.1"/>
    </source>
</evidence>
<feature type="domain" description="YetF C-terminal" evidence="8">
    <location>
        <begin position="88"/>
        <end position="153"/>
    </location>
</feature>
<evidence type="ECO:0000256" key="2">
    <source>
        <dbReference type="ARBA" id="ARBA00006448"/>
    </source>
</evidence>
<dbReference type="EMBL" id="CP010803">
    <property type="protein sequence ID" value="AJY44791.1"/>
    <property type="molecule type" value="Genomic_DNA"/>
</dbReference>
<dbReference type="GO" id="GO:0005886">
    <property type="term" value="C:plasma membrane"/>
    <property type="evidence" value="ECO:0007669"/>
    <property type="project" value="UniProtKB-SubCell"/>
</dbReference>
<evidence type="ECO:0000259" key="9">
    <source>
        <dbReference type="Pfam" id="PF20730"/>
    </source>
</evidence>
<protein>
    <submittedName>
        <fullName evidence="10">Membrane protein</fullName>
    </submittedName>
</protein>
<dbReference type="PANTHER" id="PTHR34582:SF6">
    <property type="entry name" value="UPF0702 TRANSMEMBRANE PROTEIN YCAP"/>
    <property type="match status" value="1"/>
</dbReference>
<dbReference type="OrthoDB" id="9793799at2"/>
<feature type="transmembrane region" description="Helical" evidence="7">
    <location>
        <begin position="39"/>
        <end position="58"/>
    </location>
</feature>
<dbReference type="AlphaFoldDB" id="A0A0D5LKU7"/>
<dbReference type="Pfam" id="PF04239">
    <property type="entry name" value="DUF421"/>
    <property type="match status" value="1"/>
</dbReference>
<dbReference type="InterPro" id="IPR023090">
    <property type="entry name" value="UPF0702_alpha/beta_dom_sf"/>
</dbReference>